<proteinExistence type="predicted"/>
<name>A0ACC1YR35_MELAZ</name>
<sequence length="350" mass="40684">MITHDQDSDVYQWGLRLFESDPYFNCGYTNAITTDDGSYYYGLYFKEDHYDAVSCDIENDELIAHALQEELSHLAVAEVPDSPCEGEGNLQGSAFQQDWLTHSVEDYYSGQETGQEEADDIQSSSLCSSPEESYYEEELSYPLELEDENTLDGEVGKRLNQMIPVPHIPRINGDIPSIDEATLDHQRLLERLQVYDLVEHKVQGDGNCQFRALSDQIYRTPEHHEFVRQQVVNQLKSYPEIYEGYVPMGYDEYMEKMSMNGEWGDHVTLQAAADLYGVKIFVITSFKDTCYIEILPNVERSIRVIYLSFWAEVHYNSIHPPGDVPTFETKKKKRWRLFRNRQLESLEEWQ</sequence>
<keyword evidence="2" id="KW-1185">Reference proteome</keyword>
<gene>
    <name evidence="1" type="ORF">OWV82_003990</name>
</gene>
<evidence type="ECO:0000313" key="1">
    <source>
        <dbReference type="EMBL" id="KAJ4725070.1"/>
    </source>
</evidence>
<dbReference type="EMBL" id="CM051395">
    <property type="protein sequence ID" value="KAJ4725070.1"/>
    <property type="molecule type" value="Genomic_DNA"/>
</dbReference>
<comment type="caution">
    <text evidence="1">The sequence shown here is derived from an EMBL/GenBank/DDBJ whole genome shotgun (WGS) entry which is preliminary data.</text>
</comment>
<protein>
    <submittedName>
        <fullName evidence="1">OTU domain-containing protein</fullName>
    </submittedName>
</protein>
<organism evidence="1 2">
    <name type="scientific">Melia azedarach</name>
    <name type="common">Chinaberry tree</name>
    <dbReference type="NCBI Taxonomy" id="155640"/>
    <lineage>
        <taxon>Eukaryota</taxon>
        <taxon>Viridiplantae</taxon>
        <taxon>Streptophyta</taxon>
        <taxon>Embryophyta</taxon>
        <taxon>Tracheophyta</taxon>
        <taxon>Spermatophyta</taxon>
        <taxon>Magnoliopsida</taxon>
        <taxon>eudicotyledons</taxon>
        <taxon>Gunneridae</taxon>
        <taxon>Pentapetalae</taxon>
        <taxon>rosids</taxon>
        <taxon>malvids</taxon>
        <taxon>Sapindales</taxon>
        <taxon>Meliaceae</taxon>
        <taxon>Melia</taxon>
    </lineage>
</organism>
<accession>A0ACC1YR35</accession>
<reference evidence="1 2" key="1">
    <citation type="journal article" date="2023" name="Science">
        <title>Complex scaffold remodeling in plant triterpene biosynthesis.</title>
        <authorList>
            <person name="De La Pena R."/>
            <person name="Hodgson H."/>
            <person name="Liu J.C."/>
            <person name="Stephenson M.J."/>
            <person name="Martin A.C."/>
            <person name="Owen C."/>
            <person name="Harkess A."/>
            <person name="Leebens-Mack J."/>
            <person name="Jimenez L.E."/>
            <person name="Osbourn A."/>
            <person name="Sattely E.S."/>
        </authorList>
    </citation>
    <scope>NUCLEOTIDE SEQUENCE [LARGE SCALE GENOMIC DNA]</scope>
    <source>
        <strain evidence="2">cv. JPN11</strain>
        <tissue evidence="1">Leaf</tissue>
    </source>
</reference>
<dbReference type="Proteomes" id="UP001164539">
    <property type="component" value="Chromosome 2"/>
</dbReference>
<evidence type="ECO:0000313" key="2">
    <source>
        <dbReference type="Proteomes" id="UP001164539"/>
    </source>
</evidence>